<keyword evidence="4" id="KW-0547">Nucleotide-binding</keyword>
<dbReference type="InterPro" id="IPR005894">
    <property type="entry name" value="DrrA"/>
</dbReference>
<keyword evidence="6" id="KW-1278">Translocase</keyword>
<dbReference type="InterPro" id="IPR050763">
    <property type="entry name" value="ABC_transporter_ATP-binding"/>
</dbReference>
<dbReference type="SMART" id="SM00382">
    <property type="entry name" value="AAA"/>
    <property type="match status" value="1"/>
</dbReference>
<dbReference type="RefSeq" id="WP_209239021.1">
    <property type="nucleotide sequence ID" value="NZ_JADKMA010000035.1"/>
</dbReference>
<dbReference type="Proteomes" id="UP001519064">
    <property type="component" value="Unassembled WGS sequence"/>
</dbReference>
<keyword evidence="12" id="KW-1185">Reference proteome</keyword>
<keyword evidence="8" id="KW-0046">Antibiotic resistance</keyword>
<gene>
    <name evidence="11" type="ORF">ITI46_09615</name>
</gene>
<protein>
    <submittedName>
        <fullName evidence="11">ATP-binding cassette domain-containing protein</fullName>
    </submittedName>
</protein>
<evidence type="ECO:0000259" key="10">
    <source>
        <dbReference type="PROSITE" id="PS50893"/>
    </source>
</evidence>
<evidence type="ECO:0000256" key="1">
    <source>
        <dbReference type="ARBA" id="ARBA00004413"/>
    </source>
</evidence>
<evidence type="ECO:0000256" key="5">
    <source>
        <dbReference type="ARBA" id="ARBA00022840"/>
    </source>
</evidence>
<dbReference type="NCBIfam" id="TIGR01188">
    <property type="entry name" value="drrA"/>
    <property type="match status" value="1"/>
</dbReference>
<dbReference type="GO" id="GO:0005524">
    <property type="term" value="F:ATP binding"/>
    <property type="evidence" value="ECO:0007669"/>
    <property type="project" value="UniProtKB-KW"/>
</dbReference>
<evidence type="ECO:0000256" key="6">
    <source>
        <dbReference type="ARBA" id="ARBA00022967"/>
    </source>
</evidence>
<evidence type="ECO:0000256" key="7">
    <source>
        <dbReference type="ARBA" id="ARBA00023136"/>
    </source>
</evidence>
<dbReference type="EMBL" id="JADKMA010000035">
    <property type="protein sequence ID" value="MBO8191926.1"/>
    <property type="molecule type" value="Genomic_DNA"/>
</dbReference>
<dbReference type="InterPro" id="IPR017871">
    <property type="entry name" value="ABC_transporter-like_CS"/>
</dbReference>
<keyword evidence="3" id="KW-1003">Cell membrane</keyword>
<dbReference type="Pfam" id="PF00005">
    <property type="entry name" value="ABC_tran"/>
    <property type="match status" value="1"/>
</dbReference>
<dbReference type="InterPro" id="IPR027417">
    <property type="entry name" value="P-loop_NTPase"/>
</dbReference>
<dbReference type="SUPFAM" id="SSF52540">
    <property type="entry name" value="P-loop containing nucleoside triphosphate hydrolases"/>
    <property type="match status" value="1"/>
</dbReference>
<feature type="domain" description="ABC transporter" evidence="10">
    <location>
        <begin position="17"/>
        <end position="247"/>
    </location>
</feature>
<dbReference type="PROSITE" id="PS00211">
    <property type="entry name" value="ABC_TRANSPORTER_1"/>
    <property type="match status" value="1"/>
</dbReference>
<evidence type="ECO:0000256" key="8">
    <source>
        <dbReference type="ARBA" id="ARBA00023251"/>
    </source>
</evidence>
<dbReference type="PANTHER" id="PTHR42711">
    <property type="entry name" value="ABC TRANSPORTER ATP-BINDING PROTEIN"/>
    <property type="match status" value="1"/>
</dbReference>
<proteinExistence type="inferred from homology"/>
<evidence type="ECO:0000313" key="11">
    <source>
        <dbReference type="EMBL" id="MBO8191926.1"/>
    </source>
</evidence>
<keyword evidence="2" id="KW-0813">Transport</keyword>
<evidence type="ECO:0000256" key="2">
    <source>
        <dbReference type="ARBA" id="ARBA00022448"/>
    </source>
</evidence>
<evidence type="ECO:0000256" key="9">
    <source>
        <dbReference type="ARBA" id="ARBA00049985"/>
    </source>
</evidence>
<reference evidence="11 12" key="1">
    <citation type="submission" date="2020-11" db="EMBL/GenBank/DDBJ databases">
        <title>Streptomyces spirodelae sp. nov., isolated from duckweed.</title>
        <authorList>
            <person name="Saimee Y."/>
            <person name="Duangmal K."/>
        </authorList>
    </citation>
    <scope>NUCLEOTIDE SEQUENCE [LARGE SCALE GENOMIC DNA]</scope>
    <source>
        <strain evidence="11 12">S16-07</strain>
    </source>
</reference>
<dbReference type="PROSITE" id="PS50893">
    <property type="entry name" value="ABC_TRANSPORTER_2"/>
    <property type="match status" value="1"/>
</dbReference>
<accession>A0ABS3X998</accession>
<evidence type="ECO:0000256" key="4">
    <source>
        <dbReference type="ARBA" id="ARBA00022741"/>
    </source>
</evidence>
<dbReference type="InterPro" id="IPR003439">
    <property type="entry name" value="ABC_transporter-like_ATP-bd"/>
</dbReference>
<keyword evidence="5 11" id="KW-0067">ATP-binding</keyword>
<comment type="similarity">
    <text evidence="9">Belongs to the ABC transporter superfamily. Drug exporter-1 (DrugE1) (TC 3.A.1.105) family.</text>
</comment>
<dbReference type="Gene3D" id="3.40.50.300">
    <property type="entry name" value="P-loop containing nucleotide triphosphate hydrolases"/>
    <property type="match status" value="1"/>
</dbReference>
<keyword evidence="7" id="KW-0472">Membrane</keyword>
<sequence>MTAPPRPRPRSTEQHPVVAEGLRKTYGDKHALDGLDLTVPRGTVFGLLGPNGAGKTTAVRALSTLIRLDGGRATVGGHDVGRDPRAVRRRIGLTGQHAAVDQILTARQNLEMFGRLFHLGADRARRRAAELLDQFGLAEAADKQPQGFSGGMRRRLDLASSMILAPEVLFLDEPTTGLDPRGRSEVWDAVRGLTEQGTTVVLTTHYLDEADKLSDRIAVIDRGRNVTEDTPAGLKRAIGGDRIEVVAAEPREVPAVRAAVARVAAQGAEPETDAAELRVHAPVADGVAALTAVARRLQDEGVAVADIGLRRPTLDEVFLALTGNRAEQRESTEHLEVTV</sequence>
<dbReference type="PANTHER" id="PTHR42711:SF19">
    <property type="entry name" value="DOXORUBICIN RESISTANCE ATP-BINDING PROTEIN DRRA"/>
    <property type="match status" value="1"/>
</dbReference>
<name>A0ABS3X998_9ACTN</name>
<evidence type="ECO:0000256" key="3">
    <source>
        <dbReference type="ARBA" id="ARBA00022475"/>
    </source>
</evidence>
<comment type="caution">
    <text evidence="11">The sequence shown here is derived from an EMBL/GenBank/DDBJ whole genome shotgun (WGS) entry which is preliminary data.</text>
</comment>
<evidence type="ECO:0000313" key="12">
    <source>
        <dbReference type="Proteomes" id="UP001519064"/>
    </source>
</evidence>
<dbReference type="InterPro" id="IPR003593">
    <property type="entry name" value="AAA+_ATPase"/>
</dbReference>
<comment type="subcellular location">
    <subcellularLocation>
        <location evidence="1">Cell membrane</location>
        <topology evidence="1">Peripheral membrane protein</topology>
        <orientation evidence="1">Cytoplasmic side</orientation>
    </subcellularLocation>
</comment>
<organism evidence="11 12">
    <name type="scientific">Streptomyces oryzae</name>
    <dbReference type="NCBI Taxonomy" id="1434886"/>
    <lineage>
        <taxon>Bacteria</taxon>
        <taxon>Bacillati</taxon>
        <taxon>Actinomycetota</taxon>
        <taxon>Actinomycetes</taxon>
        <taxon>Kitasatosporales</taxon>
        <taxon>Streptomycetaceae</taxon>
        <taxon>Streptomyces</taxon>
    </lineage>
</organism>